<sequence length="196" mass="22431">MESKISLSEFKSNLELVETYIANSSTKKLTRIEYRSFDEGMCDANLFVISKSEVADELEAFVTLCNFQLHFYEEWSLSDTTSENANSILNLWVQPDIESYLFDTLSSSEVHQEIDWIINSIIKLLSDDSLLLKRVRDPDRWGVFVNGERISSETALSDIGLKEIICGIGFALEWNSVDIMYQTKNDYIFFSWGSGA</sequence>
<protein>
    <submittedName>
        <fullName evidence="1">Uncharacterized protein</fullName>
    </submittedName>
</protein>
<organism evidence="1 2">
    <name type="scientific">Vibrio azureus NBRC 104587</name>
    <dbReference type="NCBI Taxonomy" id="1219077"/>
    <lineage>
        <taxon>Bacteria</taxon>
        <taxon>Pseudomonadati</taxon>
        <taxon>Pseudomonadota</taxon>
        <taxon>Gammaproteobacteria</taxon>
        <taxon>Vibrionales</taxon>
        <taxon>Vibrionaceae</taxon>
        <taxon>Vibrio</taxon>
    </lineage>
</organism>
<name>U3A8S7_9VIBR</name>
<dbReference type="Proteomes" id="UP000016567">
    <property type="component" value="Unassembled WGS sequence"/>
</dbReference>
<evidence type="ECO:0000313" key="2">
    <source>
        <dbReference type="Proteomes" id="UP000016567"/>
    </source>
</evidence>
<accession>U3A8S7</accession>
<dbReference type="OrthoDB" id="6863120at2"/>
<dbReference type="AlphaFoldDB" id="U3A8S7"/>
<dbReference type="EMBL" id="BATL01000041">
    <property type="protein sequence ID" value="GAD76311.1"/>
    <property type="molecule type" value="Genomic_DNA"/>
</dbReference>
<gene>
    <name evidence="1" type="ORF">VAZ01S_041_00110</name>
</gene>
<proteinExistence type="predicted"/>
<dbReference type="RefSeq" id="WP_021710061.1">
    <property type="nucleotide sequence ID" value="NZ_BAOB01000663.1"/>
</dbReference>
<keyword evidence="2" id="KW-1185">Reference proteome</keyword>
<evidence type="ECO:0000313" key="1">
    <source>
        <dbReference type="EMBL" id="GAD76311.1"/>
    </source>
</evidence>
<reference evidence="1 2" key="1">
    <citation type="submission" date="2013-09" db="EMBL/GenBank/DDBJ databases">
        <title>Whole genome shotgun sequence of Vibrio azureus NBRC 104587.</title>
        <authorList>
            <person name="Isaki S."/>
            <person name="Hosoyama A."/>
            <person name="Numata M."/>
            <person name="Hashimoto M."/>
            <person name="Hosoyama Y."/>
            <person name="Tsuchikane K."/>
            <person name="Noguchi M."/>
            <person name="Hirakata S."/>
            <person name="Ichikawa N."/>
            <person name="Ohji S."/>
            <person name="Yamazoe A."/>
            <person name="Fujita N."/>
        </authorList>
    </citation>
    <scope>NUCLEOTIDE SEQUENCE [LARGE SCALE GENOMIC DNA]</scope>
    <source>
        <strain evidence="1 2">NBRC 104587</strain>
    </source>
</reference>
<dbReference type="STRING" id="1219077.VAZ01S_041_00110"/>
<comment type="caution">
    <text evidence="1">The sequence shown here is derived from an EMBL/GenBank/DDBJ whole genome shotgun (WGS) entry which is preliminary data.</text>
</comment>